<comment type="caution">
    <text evidence="3">The sequence shown here is derived from an EMBL/GenBank/DDBJ whole genome shotgun (WGS) entry which is preliminary data.</text>
</comment>
<reference evidence="3 4" key="1">
    <citation type="submission" date="2024-03" db="EMBL/GenBank/DDBJ databases">
        <title>Bacilli Hybrid Assemblies.</title>
        <authorList>
            <person name="Kovac J."/>
        </authorList>
    </citation>
    <scope>NUCLEOTIDE SEQUENCE [LARGE SCALE GENOMIC DNA]</scope>
    <source>
        <strain evidence="3 4">FSL M8-0022</strain>
    </source>
</reference>
<evidence type="ECO:0000313" key="3">
    <source>
        <dbReference type="EMBL" id="MEL3958598.1"/>
    </source>
</evidence>
<dbReference type="PANTHER" id="PTHR39965">
    <property type="entry name" value="CRISPR SYSTEM CMR SUBUNIT CMR6"/>
    <property type="match status" value="1"/>
</dbReference>
<dbReference type="NCBIfam" id="TIGR01898">
    <property type="entry name" value="cas_TM1791_cmr6"/>
    <property type="match status" value="1"/>
</dbReference>
<organism evidence="3 4">
    <name type="scientific">Caldifermentibacillus hisashii</name>
    <dbReference type="NCBI Taxonomy" id="996558"/>
    <lineage>
        <taxon>Bacteria</taxon>
        <taxon>Bacillati</taxon>
        <taxon>Bacillota</taxon>
        <taxon>Bacilli</taxon>
        <taxon>Bacillales</taxon>
        <taxon>Bacillaceae</taxon>
        <taxon>Caldifermentibacillus</taxon>
    </lineage>
</organism>
<evidence type="ECO:0000256" key="1">
    <source>
        <dbReference type="ARBA" id="ARBA00023118"/>
    </source>
</evidence>
<evidence type="ECO:0000313" key="4">
    <source>
        <dbReference type="Proteomes" id="UP001459714"/>
    </source>
</evidence>
<keyword evidence="4" id="KW-1185">Reference proteome</keyword>
<feature type="domain" description="CRISPR type III-associated protein" evidence="2">
    <location>
        <begin position="87"/>
        <end position="260"/>
    </location>
</feature>
<dbReference type="RefSeq" id="WP_176458977.1">
    <property type="nucleotide sequence ID" value="NZ_JBBYAK010000001.1"/>
</dbReference>
<dbReference type="PANTHER" id="PTHR39965:SF1">
    <property type="entry name" value="CRISPR SYSTEM CMR SUBUNIT CMR6"/>
    <property type="match status" value="1"/>
</dbReference>
<evidence type="ECO:0000259" key="2">
    <source>
        <dbReference type="Pfam" id="PF03787"/>
    </source>
</evidence>
<name>A0ABU9K0J8_9BACI</name>
<dbReference type="Proteomes" id="UP001459714">
    <property type="component" value="Unassembled WGS sequence"/>
</dbReference>
<dbReference type="InterPro" id="IPR005537">
    <property type="entry name" value="RAMP_III_fam"/>
</dbReference>
<gene>
    <name evidence="3" type="primary">cmr6</name>
    <name evidence="3" type="ORF">NST17_15660</name>
</gene>
<sequence length="369" mass="42211">MHFHPKDTYDAFKPSNKEKNAHLAYHINFNVMMEDSKTRKFKPKKIEPIHTVHSDLKQLAKTIESNRSYVLASASDFLSVRQLQGEIESRMLIGLGSGHVNETALTIHPVYGIPYVPASSLKGLVRNWFIHAYCDGDEKRLEDHSLATMIFGTNTQRGVVQFYDIYLYHGLQIEGDIIAVHFPKYYSGKLPATDDQNVNPVQLRAAKVKKANIFLSMAKNHIDGELIESQILDAAVMWTAQALKEFGIGSKTSLGYGVFSNVRDVTDTEFIKVLKGWKEEVEKENIRKKEIEVNNMSPEEQLLYYINQLTERPEDIEKSKASLFEKVVESKSKKAAQALKEYWERTGQWKVKKGKKQFIKVSKINDLLK</sequence>
<proteinExistence type="predicted"/>
<dbReference type="EMBL" id="JBBYAK010000001">
    <property type="protein sequence ID" value="MEL3958598.1"/>
    <property type="molecule type" value="Genomic_DNA"/>
</dbReference>
<dbReference type="InterPro" id="IPR010172">
    <property type="entry name" value="CRISPR-assoc_prot_TM1791"/>
</dbReference>
<protein>
    <submittedName>
        <fullName evidence="3">Type III-B CRISPR module RAMP protein Cmr6</fullName>
    </submittedName>
</protein>
<keyword evidence="1" id="KW-0051">Antiviral defense</keyword>
<dbReference type="Pfam" id="PF03787">
    <property type="entry name" value="RAMPs"/>
    <property type="match status" value="1"/>
</dbReference>
<accession>A0ABU9K0J8</accession>